<keyword evidence="2" id="KW-0547">Nucleotide-binding</keyword>
<dbReference type="SUPFAM" id="SSF111331">
    <property type="entry name" value="NAD kinase/diacylglycerol kinase-like"/>
    <property type="match status" value="1"/>
</dbReference>
<evidence type="ECO:0000259" key="5">
    <source>
        <dbReference type="PROSITE" id="PS50146"/>
    </source>
</evidence>
<sequence length="316" mass="34688">MLKKDILLIINPNASKGRGKKKAKQIQSLFRSLGRECTVAYTRAPGHAENLAKRGAGYGYDTIVAAGGDGTVNEIVNGILHSDAKHIRMGIIPIGRGNDFAWMAGIPRNQKKAVRLIASGNAKRIDVGICKAQEHPDGMYFINGAGFGFEPMVNFKAMEYKHLNGMLSYAVAFLSILASPPKPYDVHLIIDGKEEQIETQQISVSNGRRMGSAFIMAPLAEIDDSFFDVMYTTHGLERKGLLKAIMTFFKGAQIHDEKDFAYTKARQVVIESSESNVEAHCDGELFSHNGKRFELSICPGALELFCGTSPEKHGKH</sequence>
<evidence type="ECO:0000256" key="1">
    <source>
        <dbReference type="ARBA" id="ARBA00022679"/>
    </source>
</evidence>
<feature type="domain" description="DAGKc" evidence="5">
    <location>
        <begin position="1"/>
        <end position="134"/>
    </location>
</feature>
<dbReference type="Pfam" id="PF19279">
    <property type="entry name" value="YegS_C"/>
    <property type="match status" value="1"/>
</dbReference>
<dbReference type="InterPro" id="IPR005218">
    <property type="entry name" value="Diacylglycerol/lipid_kinase"/>
</dbReference>
<reference evidence="6" key="1">
    <citation type="submission" date="2020-10" db="EMBL/GenBank/DDBJ databases">
        <authorList>
            <person name="Gilroy R."/>
        </authorList>
    </citation>
    <scope>NUCLEOTIDE SEQUENCE</scope>
    <source>
        <strain evidence="6">7293</strain>
    </source>
</reference>
<dbReference type="Pfam" id="PF00781">
    <property type="entry name" value="DAGK_cat"/>
    <property type="match status" value="1"/>
</dbReference>
<evidence type="ECO:0000256" key="3">
    <source>
        <dbReference type="ARBA" id="ARBA00022777"/>
    </source>
</evidence>
<evidence type="ECO:0000256" key="4">
    <source>
        <dbReference type="ARBA" id="ARBA00022840"/>
    </source>
</evidence>
<evidence type="ECO:0000256" key="2">
    <source>
        <dbReference type="ARBA" id="ARBA00022741"/>
    </source>
</evidence>
<dbReference type="InterPro" id="IPR050187">
    <property type="entry name" value="Lipid_Phosphate_FormReg"/>
</dbReference>
<keyword evidence="4" id="KW-0067">ATP-binding</keyword>
<dbReference type="SMART" id="SM00046">
    <property type="entry name" value="DAGKc"/>
    <property type="match status" value="1"/>
</dbReference>
<dbReference type="Proteomes" id="UP000823615">
    <property type="component" value="Unassembled WGS sequence"/>
</dbReference>
<dbReference type="GO" id="GO:0016301">
    <property type="term" value="F:kinase activity"/>
    <property type="evidence" value="ECO:0007669"/>
    <property type="project" value="UniProtKB-KW"/>
</dbReference>
<dbReference type="InterPro" id="IPR016064">
    <property type="entry name" value="NAD/diacylglycerol_kinase_sf"/>
</dbReference>
<keyword evidence="3 6" id="KW-0418">Kinase</keyword>
<comment type="caution">
    <text evidence="6">The sequence shown here is derived from an EMBL/GenBank/DDBJ whole genome shotgun (WGS) entry which is preliminary data.</text>
</comment>
<dbReference type="InterPro" id="IPR017438">
    <property type="entry name" value="ATP-NAD_kinase_N"/>
</dbReference>
<dbReference type="PANTHER" id="PTHR12358:SF54">
    <property type="entry name" value="SPHINGOSINE KINASE RELATED PROTEIN"/>
    <property type="match status" value="1"/>
</dbReference>
<dbReference type="AlphaFoldDB" id="A0A9D9E101"/>
<dbReference type="GO" id="GO:0005524">
    <property type="term" value="F:ATP binding"/>
    <property type="evidence" value="ECO:0007669"/>
    <property type="project" value="UniProtKB-KW"/>
</dbReference>
<evidence type="ECO:0000313" key="7">
    <source>
        <dbReference type="Proteomes" id="UP000823615"/>
    </source>
</evidence>
<dbReference type="Gene3D" id="3.40.50.10330">
    <property type="entry name" value="Probable inorganic polyphosphate/atp-NAD kinase, domain 1"/>
    <property type="match status" value="1"/>
</dbReference>
<dbReference type="NCBIfam" id="TIGR00147">
    <property type="entry name" value="YegS/Rv2252/BmrU family lipid kinase"/>
    <property type="match status" value="1"/>
</dbReference>
<accession>A0A9D9E101</accession>
<dbReference type="InterPro" id="IPR001206">
    <property type="entry name" value="Diacylglycerol_kinase_cat_dom"/>
</dbReference>
<protein>
    <submittedName>
        <fullName evidence="6">Diacylglycerol kinase family lipid kinase</fullName>
    </submittedName>
</protein>
<dbReference type="PANTHER" id="PTHR12358">
    <property type="entry name" value="SPHINGOSINE KINASE"/>
    <property type="match status" value="1"/>
</dbReference>
<keyword evidence="1" id="KW-0808">Transferase</keyword>
<evidence type="ECO:0000313" key="6">
    <source>
        <dbReference type="EMBL" id="MBO8437216.1"/>
    </source>
</evidence>
<dbReference type="InterPro" id="IPR045540">
    <property type="entry name" value="YegS/DAGK_C"/>
</dbReference>
<dbReference type="Gene3D" id="2.60.200.40">
    <property type="match status" value="1"/>
</dbReference>
<dbReference type="GO" id="GO:0008654">
    <property type="term" value="P:phospholipid biosynthetic process"/>
    <property type="evidence" value="ECO:0007669"/>
    <property type="project" value="InterPro"/>
</dbReference>
<dbReference type="EMBL" id="JADIMT010000108">
    <property type="protein sequence ID" value="MBO8437216.1"/>
    <property type="molecule type" value="Genomic_DNA"/>
</dbReference>
<gene>
    <name evidence="6" type="ORF">IAA97_09630</name>
</gene>
<proteinExistence type="predicted"/>
<name>A0A9D9E101_9SPIO</name>
<dbReference type="PROSITE" id="PS50146">
    <property type="entry name" value="DAGK"/>
    <property type="match status" value="1"/>
</dbReference>
<organism evidence="6 7">
    <name type="scientific">Candidatus Ornithospirochaeta stercoripullorum</name>
    <dbReference type="NCBI Taxonomy" id="2840899"/>
    <lineage>
        <taxon>Bacteria</taxon>
        <taxon>Pseudomonadati</taxon>
        <taxon>Spirochaetota</taxon>
        <taxon>Spirochaetia</taxon>
        <taxon>Spirochaetales</taxon>
        <taxon>Spirochaetaceae</taxon>
        <taxon>Spirochaetaceae incertae sedis</taxon>
        <taxon>Candidatus Ornithospirochaeta</taxon>
    </lineage>
</organism>
<reference evidence="6" key="2">
    <citation type="journal article" date="2021" name="PeerJ">
        <title>Extensive microbial diversity within the chicken gut microbiome revealed by metagenomics and culture.</title>
        <authorList>
            <person name="Gilroy R."/>
            <person name="Ravi A."/>
            <person name="Getino M."/>
            <person name="Pursley I."/>
            <person name="Horton D.L."/>
            <person name="Alikhan N.F."/>
            <person name="Baker D."/>
            <person name="Gharbi K."/>
            <person name="Hall N."/>
            <person name="Watson M."/>
            <person name="Adriaenssens E.M."/>
            <person name="Foster-Nyarko E."/>
            <person name="Jarju S."/>
            <person name="Secka A."/>
            <person name="Antonio M."/>
            <person name="Oren A."/>
            <person name="Chaudhuri R.R."/>
            <person name="La Ragione R."/>
            <person name="Hildebrand F."/>
            <person name="Pallen M.J."/>
        </authorList>
    </citation>
    <scope>NUCLEOTIDE SEQUENCE</scope>
    <source>
        <strain evidence="6">7293</strain>
    </source>
</reference>